<dbReference type="Proteomes" id="UP001203607">
    <property type="component" value="Unassembled WGS sequence"/>
</dbReference>
<gene>
    <name evidence="1" type="ORF">M3P19_08095</name>
</gene>
<keyword evidence="2" id="KW-1185">Reference proteome</keyword>
<reference evidence="1 2" key="1">
    <citation type="submission" date="2022-05" db="EMBL/GenBank/DDBJ databases">
        <authorList>
            <person name="Park J.-S."/>
        </authorList>
    </citation>
    <scope>NUCLEOTIDE SEQUENCE [LARGE SCALE GENOMIC DNA]</scope>
    <source>
        <strain evidence="1 2">2012CJ35-5</strain>
    </source>
</reference>
<name>A0ABT0PRX0_9FLAO</name>
<protein>
    <submittedName>
        <fullName evidence="1">DUF2490 domain-containing protein</fullName>
    </submittedName>
</protein>
<dbReference type="RefSeq" id="WP_249657157.1">
    <property type="nucleotide sequence ID" value="NZ_JAMFMA010000002.1"/>
</dbReference>
<dbReference type="Pfam" id="PF10677">
    <property type="entry name" value="DUF2490"/>
    <property type="match status" value="1"/>
</dbReference>
<proteinExistence type="predicted"/>
<evidence type="ECO:0000313" key="1">
    <source>
        <dbReference type="EMBL" id="MCL6273966.1"/>
    </source>
</evidence>
<accession>A0ABT0PRX0</accession>
<dbReference type="EMBL" id="JAMFMA010000002">
    <property type="protein sequence ID" value="MCL6273966.1"/>
    <property type="molecule type" value="Genomic_DNA"/>
</dbReference>
<sequence length="229" mass="26840">MNISSIDWRFILLLFLIPILVKGQENFTSYWQPQVALNYRVSSFYTHNFSVAHRAYLIEEGNSGFRGRQLDMVHFSKFEIQDNQSLALGIQYRFRDIFDGGSNELRLTQQYNLTVRPLVVRYGHRFRSEQRITRNSTIHRFRYRFTSDFPLVGEKVDIGEPFFVASIEQLGSFAKTSRPEFDIRLNTQIGWQLQKGFKLLGGLEYRLENYGAKNPLNILFFLTSAQLSL</sequence>
<dbReference type="InterPro" id="IPR019619">
    <property type="entry name" value="DUF2490"/>
</dbReference>
<comment type="caution">
    <text evidence="1">The sequence shown here is derived from an EMBL/GenBank/DDBJ whole genome shotgun (WGS) entry which is preliminary data.</text>
</comment>
<evidence type="ECO:0000313" key="2">
    <source>
        <dbReference type="Proteomes" id="UP001203607"/>
    </source>
</evidence>
<organism evidence="1 2">
    <name type="scientific">Flagellimonas spongiicola</name>
    <dbReference type="NCBI Taxonomy" id="2942208"/>
    <lineage>
        <taxon>Bacteria</taxon>
        <taxon>Pseudomonadati</taxon>
        <taxon>Bacteroidota</taxon>
        <taxon>Flavobacteriia</taxon>
        <taxon>Flavobacteriales</taxon>
        <taxon>Flavobacteriaceae</taxon>
        <taxon>Flagellimonas</taxon>
    </lineage>
</organism>